<dbReference type="PANTHER" id="PTHR43057:SF1">
    <property type="entry name" value="ARSENICAL-RESISTANCE PROTEIN 3"/>
    <property type="match status" value="1"/>
</dbReference>
<dbReference type="AlphaFoldDB" id="A0A165F1B7"/>
<evidence type="ECO:0000256" key="6">
    <source>
        <dbReference type="ARBA" id="ARBA00022989"/>
    </source>
</evidence>
<evidence type="ECO:0000256" key="5">
    <source>
        <dbReference type="ARBA" id="ARBA00022692"/>
    </source>
</evidence>
<keyword evidence="4" id="KW-1003">Cell membrane</keyword>
<evidence type="ECO:0000256" key="4">
    <source>
        <dbReference type="ARBA" id="ARBA00022475"/>
    </source>
</evidence>
<feature type="transmembrane region" description="Helical" evidence="8">
    <location>
        <begin position="127"/>
        <end position="148"/>
    </location>
</feature>
<organism evidence="9 10">
    <name type="scientific">Crenobacter luteus</name>
    <dbReference type="NCBI Taxonomy" id="1452487"/>
    <lineage>
        <taxon>Bacteria</taxon>
        <taxon>Pseudomonadati</taxon>
        <taxon>Pseudomonadota</taxon>
        <taxon>Betaproteobacteria</taxon>
        <taxon>Neisseriales</taxon>
        <taxon>Neisseriaceae</taxon>
        <taxon>Crenobacter</taxon>
    </lineage>
</organism>
<dbReference type="InterPro" id="IPR002657">
    <property type="entry name" value="BilAc:Na_symport/Acr3"/>
</dbReference>
<feature type="transmembrane region" description="Helical" evidence="8">
    <location>
        <begin position="199"/>
        <end position="221"/>
    </location>
</feature>
<feature type="transmembrane region" description="Helical" evidence="8">
    <location>
        <begin position="12"/>
        <end position="31"/>
    </location>
</feature>
<keyword evidence="6 8" id="KW-1133">Transmembrane helix</keyword>
<dbReference type="Proteomes" id="UP000076625">
    <property type="component" value="Unassembled WGS sequence"/>
</dbReference>
<feature type="transmembrane region" description="Helical" evidence="8">
    <location>
        <begin position="168"/>
        <end position="187"/>
    </location>
</feature>
<keyword evidence="10" id="KW-1185">Reference proteome</keyword>
<keyword evidence="7 8" id="KW-0472">Membrane</keyword>
<dbReference type="Gene3D" id="1.20.1530.20">
    <property type="match status" value="1"/>
</dbReference>
<dbReference type="GO" id="GO:0015105">
    <property type="term" value="F:arsenite transmembrane transporter activity"/>
    <property type="evidence" value="ECO:0007669"/>
    <property type="project" value="TreeGrafter"/>
</dbReference>
<evidence type="ECO:0000256" key="8">
    <source>
        <dbReference type="SAM" id="Phobius"/>
    </source>
</evidence>
<comment type="subcellular location">
    <subcellularLocation>
        <location evidence="1">Cell membrane</location>
        <topology evidence="1">Multi-pass membrane protein</topology>
    </subcellularLocation>
</comment>
<feature type="transmembrane region" description="Helical" evidence="8">
    <location>
        <begin position="37"/>
        <end position="56"/>
    </location>
</feature>
<protein>
    <submittedName>
        <fullName evidence="9">Bile acid:sodium symporter</fullName>
    </submittedName>
</protein>
<dbReference type="GO" id="GO:0015297">
    <property type="term" value="F:antiporter activity"/>
    <property type="evidence" value="ECO:0007669"/>
    <property type="project" value="InterPro"/>
</dbReference>
<dbReference type="GO" id="GO:0015104">
    <property type="term" value="F:antimonite transmembrane transporter activity"/>
    <property type="evidence" value="ECO:0007669"/>
    <property type="project" value="TreeGrafter"/>
</dbReference>
<evidence type="ECO:0000313" key="10">
    <source>
        <dbReference type="Proteomes" id="UP000076625"/>
    </source>
</evidence>
<dbReference type="GO" id="GO:0005886">
    <property type="term" value="C:plasma membrane"/>
    <property type="evidence" value="ECO:0007669"/>
    <property type="project" value="UniProtKB-SubCell"/>
</dbReference>
<reference evidence="10" key="1">
    <citation type="submission" date="2016-01" db="EMBL/GenBank/DDBJ databases">
        <title>Draft genome of Chromobacterium sp. F49.</title>
        <authorList>
            <person name="Hong K.W."/>
        </authorList>
    </citation>
    <scope>NUCLEOTIDE SEQUENCE [LARGE SCALE GENOMIC DNA]</scope>
    <source>
        <strain evidence="10">CN10</strain>
    </source>
</reference>
<dbReference type="PANTHER" id="PTHR43057">
    <property type="entry name" value="ARSENITE EFFLUX TRANSPORTER"/>
    <property type="match status" value="1"/>
</dbReference>
<dbReference type="InterPro" id="IPR038770">
    <property type="entry name" value="Na+/solute_symporter_sf"/>
</dbReference>
<dbReference type="RefSeq" id="WP_066613728.1">
    <property type="nucleotide sequence ID" value="NZ_LQQU01000034.1"/>
</dbReference>
<comment type="similarity">
    <text evidence="2">Belongs to the arsenical resistance-3 (ACR3) (TC 2.A.59) family.</text>
</comment>
<proteinExistence type="inferred from homology"/>
<comment type="caution">
    <text evidence="9">The sequence shown here is derived from an EMBL/GenBank/DDBJ whole genome shotgun (WGS) entry which is preliminary data.</text>
</comment>
<feature type="transmembrane region" description="Helical" evidence="8">
    <location>
        <begin position="96"/>
        <end position="115"/>
    </location>
</feature>
<evidence type="ECO:0000256" key="3">
    <source>
        <dbReference type="ARBA" id="ARBA00022448"/>
    </source>
</evidence>
<keyword evidence="3" id="KW-0813">Transport</keyword>
<accession>A0A165F1B7</accession>
<sequence>MNRLTLERHQVWFYLAAISGGLALGSLRPHIAPTLEALLWPSLATLLYTTFVQVPLLHVRDAFGDRRFVLAVLVGNFVLIPLAVWLALPTLPDEPALRLGVLLVLMVPCTDWFITFTQLGRGDGARAIAVTPLNLLLQLLLLPVYLWLMLPSADFGAALNPEEMLPAALSLVGLPLAAAALTERWVEAQAARSVWRERLGWWPVPLLTLVVFLIAATQVGAVRGAGALLLTVLPLFVGFLLMACLLALALSRWLRLRPDAGRTLAFSFGTRNSFVVLPFALALPAGWEATVVVVVFQSLVELFGMVGYLWWLPKLPFGTGTGPHRDSAARG</sequence>
<dbReference type="EMBL" id="LQQU01000034">
    <property type="protein sequence ID" value="KZE29599.1"/>
    <property type="molecule type" value="Genomic_DNA"/>
</dbReference>
<dbReference type="Pfam" id="PF01758">
    <property type="entry name" value="SBF"/>
    <property type="match status" value="1"/>
</dbReference>
<dbReference type="InterPro" id="IPR004706">
    <property type="entry name" value="Arsenical-R_Acr3"/>
</dbReference>
<evidence type="ECO:0000313" key="9">
    <source>
        <dbReference type="EMBL" id="KZE29599.1"/>
    </source>
</evidence>
<keyword evidence="5 8" id="KW-0812">Transmembrane</keyword>
<evidence type="ECO:0000256" key="2">
    <source>
        <dbReference type="ARBA" id="ARBA00010110"/>
    </source>
</evidence>
<dbReference type="OrthoDB" id="3254016at2"/>
<evidence type="ECO:0000256" key="1">
    <source>
        <dbReference type="ARBA" id="ARBA00004651"/>
    </source>
</evidence>
<feature type="transmembrane region" description="Helical" evidence="8">
    <location>
        <begin position="227"/>
        <end position="251"/>
    </location>
</feature>
<evidence type="ECO:0000256" key="7">
    <source>
        <dbReference type="ARBA" id="ARBA00023136"/>
    </source>
</evidence>
<gene>
    <name evidence="9" type="ORF">AVW16_01365</name>
</gene>
<name>A0A165F1B7_9NEIS</name>
<dbReference type="STRING" id="1452487.AVW16_01365"/>
<feature type="transmembrane region" description="Helical" evidence="8">
    <location>
        <begin position="68"/>
        <end position="90"/>
    </location>
</feature>